<name>A0A0F9NSD4_9ZZZZ</name>
<protein>
    <submittedName>
        <fullName evidence="1">Uncharacterized protein</fullName>
    </submittedName>
</protein>
<dbReference type="EMBL" id="LAZR01003763">
    <property type="protein sequence ID" value="KKN14947.1"/>
    <property type="molecule type" value="Genomic_DNA"/>
</dbReference>
<gene>
    <name evidence="1" type="ORF">LCGC14_0990910</name>
</gene>
<feature type="non-terminal residue" evidence="1">
    <location>
        <position position="59"/>
    </location>
</feature>
<proteinExistence type="predicted"/>
<comment type="caution">
    <text evidence="1">The sequence shown here is derived from an EMBL/GenBank/DDBJ whole genome shotgun (WGS) entry which is preliminary data.</text>
</comment>
<dbReference type="AlphaFoldDB" id="A0A0F9NSD4"/>
<reference evidence="1" key="1">
    <citation type="journal article" date="2015" name="Nature">
        <title>Complex archaea that bridge the gap between prokaryotes and eukaryotes.</title>
        <authorList>
            <person name="Spang A."/>
            <person name="Saw J.H."/>
            <person name="Jorgensen S.L."/>
            <person name="Zaremba-Niedzwiedzka K."/>
            <person name="Martijn J."/>
            <person name="Lind A.E."/>
            <person name="van Eijk R."/>
            <person name="Schleper C."/>
            <person name="Guy L."/>
            <person name="Ettema T.J."/>
        </authorList>
    </citation>
    <scope>NUCLEOTIDE SEQUENCE</scope>
</reference>
<evidence type="ECO:0000313" key="1">
    <source>
        <dbReference type="EMBL" id="KKN14947.1"/>
    </source>
</evidence>
<accession>A0A0F9NSD4</accession>
<sequence length="59" mass="6852">MNTEKQIENIQNFTLHRPYILTIVNHGKPQKSETSSEEYLVQLMNMPVSKASIFGDDVW</sequence>
<organism evidence="1">
    <name type="scientific">marine sediment metagenome</name>
    <dbReference type="NCBI Taxonomy" id="412755"/>
    <lineage>
        <taxon>unclassified sequences</taxon>
        <taxon>metagenomes</taxon>
        <taxon>ecological metagenomes</taxon>
    </lineage>
</organism>